<dbReference type="PANTHER" id="PTHR15497:SF1">
    <property type="entry name" value="3-HYDROXYANTHRANILATE 3,4-DIOXYGENASE"/>
    <property type="match status" value="1"/>
</dbReference>
<dbReference type="GO" id="GO:0034354">
    <property type="term" value="P:'de novo' NAD+ biosynthetic process from L-tryptophan"/>
    <property type="evidence" value="ECO:0007669"/>
    <property type="project" value="UniProtKB-UniRule"/>
</dbReference>
<evidence type="ECO:0000256" key="9">
    <source>
        <dbReference type="ARBA" id="ARBA00052793"/>
    </source>
</evidence>
<sequence length="300" mass="34418">MDKSPNGSSCEIVVHNTEKWIEENKQFFLPPVCNKMMHNGQMKVFYVGGPNVRKDYHLEEGEELFYMVKGDMCLKVLEHGKHKDIIIKEGEIFLLPGRVPHSPQRYESTVGLVIERERLKSELDALRYYQELDGVPTVQSLYEKWFYCEDLGTQLVPIIKEFFESTQYKTGIPKEGTIPKEPPITVDSEITLKNPFSLKNWINKNRADLNSKGCMSLFGNGNQFQVMVYGKGENSGKHLVAETWIWQLEGTSTVTICGKTYELTVNDTVLIPIYKMYTAKRSENSVALICFQDPGLKREL</sequence>
<evidence type="ECO:0000256" key="8">
    <source>
        <dbReference type="ARBA" id="ARBA00023004"/>
    </source>
</evidence>
<dbReference type="Proteomes" id="UP001347796">
    <property type="component" value="Unassembled WGS sequence"/>
</dbReference>
<comment type="cofactor">
    <cofactor evidence="1 10">
        <name>Fe(2+)</name>
        <dbReference type="ChEBI" id="CHEBI:29033"/>
    </cofactor>
</comment>
<dbReference type="GO" id="GO:0043420">
    <property type="term" value="P:anthranilate metabolic process"/>
    <property type="evidence" value="ECO:0007669"/>
    <property type="project" value="UniProtKB-UniRule"/>
</dbReference>
<dbReference type="InterPro" id="IPR010329">
    <property type="entry name" value="3hydroanth_dOase"/>
</dbReference>
<feature type="binding site" evidence="10">
    <location>
        <position position="115"/>
    </location>
    <ligand>
        <name>substrate</name>
    </ligand>
</feature>
<protein>
    <recommendedName>
        <fullName evidence="10">3-hydroxyanthranilate 3,4-dioxygenase</fullName>
        <ecNumber evidence="10">1.13.11.6</ecNumber>
    </recommendedName>
    <alternativeName>
        <fullName evidence="10">3-hydroxyanthranilate oxygenase</fullName>
        <shortName evidence="10">3-HAO</shortName>
    </alternativeName>
    <alternativeName>
        <fullName evidence="10">3-hydroxyanthranilic acid dioxygenase</fullName>
        <shortName evidence="10">HAD</shortName>
    </alternativeName>
</protein>
<evidence type="ECO:0000256" key="5">
    <source>
        <dbReference type="ARBA" id="ARBA00022723"/>
    </source>
</evidence>
<keyword evidence="7 10" id="KW-0560">Oxidoreductase</keyword>
<keyword evidence="3 10" id="KW-0963">Cytoplasm</keyword>
<accession>A0AAN8JUK4</accession>
<gene>
    <name evidence="11" type="ORF">SNE40_010563</name>
</gene>
<keyword evidence="5 10" id="KW-0479">Metal-binding</keyword>
<keyword evidence="6 10" id="KW-0223">Dioxygenase</keyword>
<dbReference type="EC" id="1.13.11.6" evidence="10"/>
<evidence type="ECO:0000256" key="1">
    <source>
        <dbReference type="ARBA" id="ARBA00001954"/>
    </source>
</evidence>
<comment type="caution">
    <text evidence="11">The sequence shown here is derived from an EMBL/GenBank/DDBJ whole genome shotgun (WGS) entry which is preliminary data.</text>
</comment>
<feature type="binding site" evidence="10">
    <location>
        <position position="57"/>
    </location>
    <ligand>
        <name>Fe cation</name>
        <dbReference type="ChEBI" id="CHEBI:24875"/>
        <note>catalytic</note>
    </ligand>
</feature>
<comment type="similarity">
    <text evidence="10">Belongs to the 3-HAO family.</text>
</comment>
<evidence type="ECO:0000256" key="7">
    <source>
        <dbReference type="ARBA" id="ARBA00023002"/>
    </source>
</evidence>
<keyword evidence="12" id="KW-1185">Reference proteome</keyword>
<dbReference type="Pfam" id="PF06052">
    <property type="entry name" value="3-HAO"/>
    <property type="match status" value="1"/>
</dbReference>
<evidence type="ECO:0000256" key="2">
    <source>
        <dbReference type="ARBA" id="ARBA00002752"/>
    </source>
</evidence>
<keyword evidence="4 10" id="KW-0662">Pyridine nucleotide biosynthesis</keyword>
<comment type="subcellular location">
    <subcellularLocation>
        <location evidence="10">Cytoplasm</location>
    </subcellularLocation>
</comment>
<evidence type="ECO:0000313" key="11">
    <source>
        <dbReference type="EMBL" id="KAK6183006.1"/>
    </source>
</evidence>
<feature type="binding site" evidence="10">
    <location>
        <position position="63"/>
    </location>
    <ligand>
        <name>substrate</name>
    </ligand>
</feature>
<name>A0AAN8JUK4_PATCE</name>
<comment type="pathway">
    <text evidence="10">Cofactor biosynthesis; NAD(+) biosynthesis; quinolinate from L-kynurenine: step 3/3.</text>
</comment>
<dbReference type="PANTHER" id="PTHR15497">
    <property type="entry name" value="3-HYDROXYANTHRANILATE 3,4-DIOXYGENASE"/>
    <property type="match status" value="1"/>
</dbReference>
<comment type="function">
    <text evidence="2 10">Catalyzes the oxidative ring opening of 3-hydroxyanthranilate to 2-amino-3-carboxymuconate semialdehyde, which spontaneously cyclizes to quinolinate.</text>
</comment>
<dbReference type="HAMAP" id="MF_00825">
    <property type="entry name" value="3_HAO"/>
    <property type="match status" value="1"/>
</dbReference>
<dbReference type="NCBIfam" id="TIGR03037">
    <property type="entry name" value="anthran_nbaC"/>
    <property type="match status" value="1"/>
</dbReference>
<dbReference type="InterPro" id="IPR011051">
    <property type="entry name" value="RmlC_Cupin_sf"/>
</dbReference>
<organism evidence="11 12">
    <name type="scientific">Patella caerulea</name>
    <name type="common">Rayed Mediterranean limpet</name>
    <dbReference type="NCBI Taxonomy" id="87958"/>
    <lineage>
        <taxon>Eukaryota</taxon>
        <taxon>Metazoa</taxon>
        <taxon>Spiralia</taxon>
        <taxon>Lophotrochozoa</taxon>
        <taxon>Mollusca</taxon>
        <taxon>Gastropoda</taxon>
        <taxon>Patellogastropoda</taxon>
        <taxon>Patelloidea</taxon>
        <taxon>Patellidae</taxon>
        <taxon>Patella</taxon>
    </lineage>
</organism>
<evidence type="ECO:0000256" key="4">
    <source>
        <dbReference type="ARBA" id="ARBA00022642"/>
    </source>
</evidence>
<keyword evidence="8 10" id="KW-0408">Iron</keyword>
<feature type="binding site" evidence="10">
    <location>
        <position position="53"/>
    </location>
    <ligand>
        <name>O2</name>
        <dbReference type="ChEBI" id="CHEBI:15379"/>
    </ligand>
</feature>
<comment type="catalytic activity">
    <reaction evidence="9 10">
        <text>3-hydroxyanthranilate + O2 = (2Z,4Z)-2-amino-3-carboxymuconate 6-semialdehyde</text>
        <dbReference type="Rhea" id="RHEA:17953"/>
        <dbReference type="ChEBI" id="CHEBI:15379"/>
        <dbReference type="ChEBI" id="CHEBI:36559"/>
        <dbReference type="ChEBI" id="CHEBI:77612"/>
        <dbReference type="EC" id="1.13.11.6"/>
    </reaction>
</comment>
<evidence type="ECO:0000256" key="3">
    <source>
        <dbReference type="ARBA" id="ARBA00022490"/>
    </source>
</evidence>
<dbReference type="GO" id="GO:0005737">
    <property type="term" value="C:cytoplasm"/>
    <property type="evidence" value="ECO:0007669"/>
    <property type="project" value="UniProtKB-SubCell"/>
</dbReference>
<dbReference type="CDD" id="cd06123">
    <property type="entry name" value="cupin_HAO"/>
    <property type="match status" value="1"/>
</dbReference>
<reference evidence="11 12" key="1">
    <citation type="submission" date="2024-01" db="EMBL/GenBank/DDBJ databases">
        <title>The genome of the rayed Mediterranean limpet Patella caerulea (Linnaeus, 1758).</title>
        <authorList>
            <person name="Anh-Thu Weber A."/>
            <person name="Halstead-Nussloch G."/>
        </authorList>
    </citation>
    <scope>NUCLEOTIDE SEQUENCE [LARGE SCALE GENOMIC DNA]</scope>
    <source>
        <strain evidence="11">AATW-2023a</strain>
        <tissue evidence="11">Whole specimen</tissue>
    </source>
</reference>
<dbReference type="AlphaFoldDB" id="A0AAN8JUK4"/>
<feature type="binding site" evidence="10">
    <location>
        <position position="63"/>
    </location>
    <ligand>
        <name>Fe cation</name>
        <dbReference type="ChEBI" id="CHEBI:24875"/>
        <note>catalytic</note>
    </ligand>
</feature>
<evidence type="ECO:0000256" key="10">
    <source>
        <dbReference type="HAMAP-Rule" id="MF_03019"/>
    </source>
</evidence>
<feature type="region of interest" description="Domain B" evidence="10">
    <location>
        <begin position="175"/>
        <end position="300"/>
    </location>
</feature>
<feature type="region of interest" description="Domain A (catalytic)" evidence="10">
    <location>
        <begin position="1"/>
        <end position="175"/>
    </location>
</feature>
<dbReference type="GO" id="GO:0019805">
    <property type="term" value="P:quinolinate biosynthetic process"/>
    <property type="evidence" value="ECO:0007669"/>
    <property type="project" value="UniProtKB-UniRule"/>
</dbReference>
<dbReference type="SUPFAM" id="SSF51182">
    <property type="entry name" value="RmlC-like cupins"/>
    <property type="match status" value="2"/>
</dbReference>
<dbReference type="GO" id="GO:0006569">
    <property type="term" value="P:L-tryptophan catabolic process"/>
    <property type="evidence" value="ECO:0007669"/>
    <property type="project" value="UniProtKB-UniRule"/>
</dbReference>
<comment type="caution">
    <text evidence="10">Lacks conserved residue(s) required for the propagation of feature annotation.</text>
</comment>
<dbReference type="EMBL" id="JAZGQO010000007">
    <property type="protein sequence ID" value="KAK6183006.1"/>
    <property type="molecule type" value="Genomic_DNA"/>
</dbReference>
<evidence type="ECO:0000256" key="6">
    <source>
        <dbReference type="ARBA" id="ARBA00022964"/>
    </source>
</evidence>
<dbReference type="InterPro" id="IPR014710">
    <property type="entry name" value="RmlC-like_jellyroll"/>
</dbReference>
<dbReference type="Gene3D" id="2.60.120.10">
    <property type="entry name" value="Jelly Rolls"/>
    <property type="match status" value="1"/>
</dbReference>
<dbReference type="GO" id="GO:0000334">
    <property type="term" value="F:3-hydroxyanthranilate 3,4-dioxygenase activity"/>
    <property type="evidence" value="ECO:0007669"/>
    <property type="project" value="UniProtKB-UniRule"/>
</dbReference>
<dbReference type="GO" id="GO:0008198">
    <property type="term" value="F:ferrous iron binding"/>
    <property type="evidence" value="ECO:0007669"/>
    <property type="project" value="UniProtKB-UniRule"/>
</dbReference>
<proteinExistence type="inferred from homology"/>
<evidence type="ECO:0000313" key="12">
    <source>
        <dbReference type="Proteomes" id="UP001347796"/>
    </source>
</evidence>
<feature type="binding site" evidence="10">
    <location>
        <position position="105"/>
    </location>
    <ligand>
        <name>substrate</name>
    </ligand>
</feature>
<dbReference type="FunFam" id="2.60.120.10:FF:000077">
    <property type="entry name" value="3-hydroxyanthranilate 3,4-dioxygenase"/>
    <property type="match status" value="1"/>
</dbReference>
<feature type="binding site" evidence="10">
    <location>
        <position position="101"/>
    </location>
    <ligand>
        <name>Fe cation</name>
        <dbReference type="ChEBI" id="CHEBI:24875"/>
        <note>catalytic</note>
    </ligand>
</feature>